<dbReference type="EMBL" id="CP032050">
    <property type="protein sequence ID" value="AYN66962.1"/>
    <property type="molecule type" value="Genomic_DNA"/>
</dbReference>
<gene>
    <name evidence="2" type="ORF">D1013_06030</name>
</gene>
<proteinExistence type="predicted"/>
<sequence>MRNKFYIPLLFLGVSLQAQTALYNTGNLRIHEGGEIGFHTDLINDGIFDENSGLAGFYGNADRNISGSLPPTFFDVEFMTQSGTFLNTPVNVDNIANFITGDVITIPAQPGITLNFLELALPSGESNISKVDGYASVWQQQEFYFPVGDSEQLRPLILNSEAVNNLAKAAYFFEDPNTPSEFQSFNTNTRASGIDAISTIEFWRLEGSVLSSVQLSWNDRSEIGSLSDDVEEIVMVGWSKITNQWEMLGGPASVGDLVNGVAISGSFVPDDYEVLTFGAFGEPRDFLDLENYFVSPNGDGINDFLEIPELALSPNNHMMIFDRQGSKVFDQTNYTNEFNGFSNQNNFVLNRDSGLPSGVYFYIVSLDDLNLEFQGFLYLAND</sequence>
<dbReference type="AlphaFoldDB" id="A0A3G2L3Z2"/>
<dbReference type="OrthoDB" id="1489185at2"/>
<dbReference type="RefSeq" id="WP_121848012.1">
    <property type="nucleotide sequence ID" value="NZ_CP032050.1"/>
</dbReference>
<organism evidence="2 3">
    <name type="scientific">Euzebyella marina</name>
    <dbReference type="NCBI Taxonomy" id="1761453"/>
    <lineage>
        <taxon>Bacteria</taxon>
        <taxon>Pseudomonadati</taxon>
        <taxon>Bacteroidota</taxon>
        <taxon>Flavobacteriia</taxon>
        <taxon>Flavobacteriales</taxon>
        <taxon>Flavobacteriaceae</taxon>
        <taxon>Euzebyella</taxon>
    </lineage>
</organism>
<dbReference type="InterPro" id="IPR026341">
    <property type="entry name" value="T9SS_type_B"/>
</dbReference>
<dbReference type="NCBIfam" id="TIGR04131">
    <property type="entry name" value="Bac_Flav_CTERM"/>
    <property type="match status" value="1"/>
</dbReference>
<dbReference type="KEGG" id="emar:D1013_06030"/>
<keyword evidence="1" id="KW-0732">Signal</keyword>
<feature type="chain" id="PRO_5018302811" evidence="1">
    <location>
        <begin position="21"/>
        <end position="382"/>
    </location>
</feature>
<dbReference type="Pfam" id="PF13585">
    <property type="entry name" value="CHU_C"/>
    <property type="match status" value="1"/>
</dbReference>
<feature type="signal peptide" evidence="1">
    <location>
        <begin position="1"/>
        <end position="20"/>
    </location>
</feature>
<name>A0A3G2L3Z2_9FLAO</name>
<evidence type="ECO:0000313" key="2">
    <source>
        <dbReference type="EMBL" id="AYN66962.1"/>
    </source>
</evidence>
<protein>
    <submittedName>
        <fullName evidence="2">Gliding motility-associated C-terminal domain-containing protein</fullName>
    </submittedName>
</protein>
<keyword evidence="3" id="KW-1185">Reference proteome</keyword>
<dbReference type="Proteomes" id="UP000276309">
    <property type="component" value="Chromosome"/>
</dbReference>
<evidence type="ECO:0000313" key="3">
    <source>
        <dbReference type="Proteomes" id="UP000276309"/>
    </source>
</evidence>
<accession>A0A3G2L3Z2</accession>
<reference evidence="2 3" key="1">
    <citation type="submission" date="2018-08" db="EMBL/GenBank/DDBJ databases">
        <title>The reduced genetic potential of extracellular carbohydrate catabolism in Euzebyella marina RN62, a Flavobacteriia bacterium isolated from the hadal water.</title>
        <authorList>
            <person name="Xue C."/>
        </authorList>
    </citation>
    <scope>NUCLEOTIDE SEQUENCE [LARGE SCALE GENOMIC DNA]</scope>
    <source>
        <strain evidence="2 3">RN62</strain>
    </source>
</reference>
<evidence type="ECO:0000256" key="1">
    <source>
        <dbReference type="SAM" id="SignalP"/>
    </source>
</evidence>